<evidence type="ECO:0000313" key="1">
    <source>
        <dbReference type="EMBL" id="OZT76897.1"/>
    </source>
</evidence>
<accession>A0A265E5M3</accession>
<dbReference type="EMBL" id="NPEZ01000003">
    <property type="protein sequence ID" value="OZT76897.1"/>
    <property type="molecule type" value="Genomic_DNA"/>
</dbReference>
<proteinExistence type="predicted"/>
<protein>
    <recommendedName>
        <fullName evidence="3">Two component regulator three Y domain-containing protein</fullName>
    </recommendedName>
</protein>
<dbReference type="Proteomes" id="UP000216682">
    <property type="component" value="Unassembled WGS sequence"/>
</dbReference>
<dbReference type="Gene3D" id="3.40.50.1820">
    <property type="entry name" value="alpha/beta hydrolase"/>
    <property type="match status" value="1"/>
</dbReference>
<evidence type="ECO:0000313" key="2">
    <source>
        <dbReference type="Proteomes" id="UP000216682"/>
    </source>
</evidence>
<evidence type="ECO:0008006" key="3">
    <source>
        <dbReference type="Google" id="ProtNLM"/>
    </source>
</evidence>
<dbReference type="SUPFAM" id="SSF53474">
    <property type="entry name" value="alpha/beta-Hydrolases"/>
    <property type="match status" value="1"/>
</dbReference>
<organism evidence="1 2">
    <name type="scientific">Salinicoccus roseus</name>
    <dbReference type="NCBI Taxonomy" id="45670"/>
    <lineage>
        <taxon>Bacteria</taxon>
        <taxon>Bacillati</taxon>
        <taxon>Bacillota</taxon>
        <taxon>Bacilli</taxon>
        <taxon>Bacillales</taxon>
        <taxon>Staphylococcaceae</taxon>
        <taxon>Salinicoccus</taxon>
    </lineage>
</organism>
<dbReference type="AlphaFoldDB" id="A0A265E5M3"/>
<gene>
    <name evidence="1" type="ORF">CFN03_07400</name>
</gene>
<reference evidence="1 2" key="1">
    <citation type="submission" date="2017-07" db="EMBL/GenBank/DDBJ databases">
        <title>Shotgun whole genome sequences of three halophilic bacterial isolates.</title>
        <authorList>
            <person name="Pozzo T."/>
            <person name="Higdon S.M."/>
            <person name="Quillaguaman J."/>
        </authorList>
    </citation>
    <scope>NUCLEOTIDE SEQUENCE [LARGE SCALE GENOMIC DNA]</scope>
    <source>
        <strain evidence="1 2">BU-1</strain>
    </source>
</reference>
<dbReference type="RefSeq" id="WP_094906466.1">
    <property type="nucleotide sequence ID" value="NZ_NPEZ01000003.1"/>
</dbReference>
<name>A0A265E5M3_9STAP</name>
<comment type="caution">
    <text evidence="1">The sequence shown here is derived from an EMBL/GenBank/DDBJ whole genome shotgun (WGS) entry which is preliminary data.</text>
</comment>
<dbReference type="InterPro" id="IPR029058">
    <property type="entry name" value="AB_hydrolase_fold"/>
</dbReference>
<sequence length="345" mass="38813">MFRKAAKKTAQSGAKLDIKRHEHAYGGKRHKIGYLEYRDQSSSHLIVVLSGFNGRETAGAPAKYNYMRTLQDIQINKLFIKDEVDNVPVYYLGTDNTTSYLDDVCSLVEEKLAAMGVDREQLIIAGSSKGGTGALMIGLRLGAGHIIAGANQLDVGSYLDSLNADLRKLLLERIMGDDGPEAVGALDRKVRELILSPEVSGSLYFHAGNKDAHYYQHMVPMLRHFDENDVLYELDLRSYTGHDNVKYYFPEFFVRKVKEIIVRTYLETPEITPSGDGTAIKVKVANPVEGADWAVYAYGKAKQPHKVMYDVQEDITVPVPYDELRMIKVFLRVNGEKKQVKEFKK</sequence>